<reference evidence="1" key="1">
    <citation type="journal article" date="2015" name="Nature">
        <title>Complex archaea that bridge the gap between prokaryotes and eukaryotes.</title>
        <authorList>
            <person name="Spang A."/>
            <person name="Saw J.H."/>
            <person name="Jorgensen S.L."/>
            <person name="Zaremba-Niedzwiedzka K."/>
            <person name="Martijn J."/>
            <person name="Lind A.E."/>
            <person name="van Eijk R."/>
            <person name="Schleper C."/>
            <person name="Guy L."/>
            <person name="Ettema T.J."/>
        </authorList>
    </citation>
    <scope>NUCLEOTIDE SEQUENCE</scope>
</reference>
<dbReference type="AlphaFoldDB" id="A0A0F9BQT1"/>
<sequence length="261" mass="27707">MSADNLDAVDLAAVVRGGIINEDVLQAITDVSNIPLPFSDRVGTMSSRNQFREWTQDRLQDVDLDNAAVDGSDFIKTDENTGDRVGNRHQILTKDIAVSTRARTVDTVGFSDTLAYQIMMRTREARRDLEAISLENQGSVADDGGATAGRLGALGSWLTTNTERGVGGADGGFSGTGFTTPPTPGTARGLTETLVRDVSQAVWESGGNTDTIMSTPAMIRGLSEFLFDESARIATLRREAGPGVEAATAIGSVNLFLTDFG</sequence>
<evidence type="ECO:0000313" key="1">
    <source>
        <dbReference type="EMBL" id="KKK86766.1"/>
    </source>
</evidence>
<proteinExistence type="predicted"/>
<dbReference type="InterPro" id="IPR035198">
    <property type="entry name" value="SU10_MCP"/>
</dbReference>
<dbReference type="Pfam" id="PF17236">
    <property type="entry name" value="SU10_MCP"/>
    <property type="match status" value="1"/>
</dbReference>
<protein>
    <submittedName>
        <fullName evidence="1">Uncharacterized protein</fullName>
    </submittedName>
</protein>
<dbReference type="EMBL" id="LAZR01050699">
    <property type="protein sequence ID" value="KKK86766.1"/>
    <property type="molecule type" value="Genomic_DNA"/>
</dbReference>
<name>A0A0F9BQT1_9ZZZZ</name>
<organism evidence="1">
    <name type="scientific">marine sediment metagenome</name>
    <dbReference type="NCBI Taxonomy" id="412755"/>
    <lineage>
        <taxon>unclassified sequences</taxon>
        <taxon>metagenomes</taxon>
        <taxon>ecological metagenomes</taxon>
    </lineage>
</organism>
<gene>
    <name evidence="1" type="ORF">LCGC14_2759950</name>
</gene>
<comment type="caution">
    <text evidence="1">The sequence shown here is derived from an EMBL/GenBank/DDBJ whole genome shotgun (WGS) entry which is preliminary data.</text>
</comment>
<accession>A0A0F9BQT1</accession>
<feature type="non-terminal residue" evidence="1">
    <location>
        <position position="261"/>
    </location>
</feature>